<evidence type="ECO:0000256" key="1">
    <source>
        <dbReference type="ARBA" id="ARBA00004141"/>
    </source>
</evidence>
<dbReference type="GO" id="GO:0004671">
    <property type="term" value="F:protein C-terminal S-isoprenylcysteine carboxyl O-methyltransferase activity"/>
    <property type="evidence" value="ECO:0007669"/>
    <property type="project" value="InterPro"/>
</dbReference>
<dbReference type="Proteomes" id="UP000530564">
    <property type="component" value="Unassembled WGS sequence"/>
</dbReference>
<name>A0A840A3S2_9CAUL</name>
<gene>
    <name evidence="6" type="ORF">GGQ61_003766</name>
</gene>
<keyword evidence="7" id="KW-1185">Reference proteome</keyword>
<evidence type="ECO:0000256" key="3">
    <source>
        <dbReference type="ARBA" id="ARBA00022989"/>
    </source>
</evidence>
<dbReference type="EMBL" id="JACIDK010000006">
    <property type="protein sequence ID" value="MBB3893028.1"/>
    <property type="molecule type" value="Genomic_DNA"/>
</dbReference>
<feature type="transmembrane region" description="Helical" evidence="5">
    <location>
        <begin position="68"/>
        <end position="88"/>
    </location>
</feature>
<evidence type="ECO:0000313" key="7">
    <source>
        <dbReference type="Proteomes" id="UP000530564"/>
    </source>
</evidence>
<evidence type="ECO:0000256" key="4">
    <source>
        <dbReference type="ARBA" id="ARBA00023136"/>
    </source>
</evidence>
<evidence type="ECO:0000256" key="2">
    <source>
        <dbReference type="ARBA" id="ARBA00022692"/>
    </source>
</evidence>
<reference evidence="6 7" key="1">
    <citation type="submission" date="2020-08" db="EMBL/GenBank/DDBJ databases">
        <title>Genomic Encyclopedia of Type Strains, Phase IV (KMG-IV): sequencing the most valuable type-strain genomes for metagenomic binning, comparative biology and taxonomic classification.</title>
        <authorList>
            <person name="Goeker M."/>
        </authorList>
    </citation>
    <scope>NUCLEOTIDE SEQUENCE [LARGE SCALE GENOMIC DNA]</scope>
    <source>
        <strain evidence="6 7">DSM 21793</strain>
    </source>
</reference>
<sequence>MTLSVTVLALVTLQRIAELLLARRNSARLLAKGGVEMGSGHYPIVVSLHAAWLIGLWIMAWDRPVAPLWLSLFLLLQLLRIWVIATLGDRWTTRIIVLPGAPLVRRGPYRVLSHPNYAVVVAEIAVLPIAFGLPTYALIFSALNAAMLWVRIGAENRALARLT</sequence>
<comment type="caution">
    <text evidence="6">The sequence shown here is derived from an EMBL/GenBank/DDBJ whole genome shotgun (WGS) entry which is preliminary data.</text>
</comment>
<dbReference type="RefSeq" id="WP_068875184.1">
    <property type="nucleotide sequence ID" value="NZ_JACIDK010000006.1"/>
</dbReference>
<organism evidence="6 7">
    <name type="scientific">Phenylobacterium haematophilum</name>
    <dbReference type="NCBI Taxonomy" id="98513"/>
    <lineage>
        <taxon>Bacteria</taxon>
        <taxon>Pseudomonadati</taxon>
        <taxon>Pseudomonadota</taxon>
        <taxon>Alphaproteobacteria</taxon>
        <taxon>Caulobacterales</taxon>
        <taxon>Caulobacteraceae</taxon>
        <taxon>Phenylobacterium</taxon>
    </lineage>
</organism>
<keyword evidence="2 5" id="KW-0812">Transmembrane</keyword>
<comment type="subcellular location">
    <subcellularLocation>
        <location evidence="1">Membrane</location>
        <topology evidence="1">Multi-pass membrane protein</topology>
    </subcellularLocation>
</comment>
<keyword evidence="3 5" id="KW-1133">Transmembrane helix</keyword>
<keyword evidence="6" id="KW-0489">Methyltransferase</keyword>
<protein>
    <submittedName>
        <fullName evidence="6">Methyltransferase</fullName>
    </submittedName>
</protein>
<evidence type="ECO:0000256" key="5">
    <source>
        <dbReference type="SAM" id="Phobius"/>
    </source>
</evidence>
<dbReference type="AlphaFoldDB" id="A0A840A3S2"/>
<dbReference type="GO" id="GO:0016020">
    <property type="term" value="C:membrane"/>
    <property type="evidence" value="ECO:0007669"/>
    <property type="project" value="UniProtKB-SubCell"/>
</dbReference>
<dbReference type="InterPro" id="IPR007269">
    <property type="entry name" value="ICMT_MeTrfase"/>
</dbReference>
<dbReference type="Gene3D" id="1.20.120.1630">
    <property type="match status" value="1"/>
</dbReference>
<dbReference type="GO" id="GO:0032259">
    <property type="term" value="P:methylation"/>
    <property type="evidence" value="ECO:0007669"/>
    <property type="project" value="UniProtKB-KW"/>
</dbReference>
<keyword evidence="4 5" id="KW-0472">Membrane</keyword>
<feature type="transmembrane region" description="Helical" evidence="5">
    <location>
        <begin position="117"/>
        <end position="150"/>
    </location>
</feature>
<accession>A0A840A3S2</accession>
<evidence type="ECO:0000313" key="6">
    <source>
        <dbReference type="EMBL" id="MBB3893028.1"/>
    </source>
</evidence>
<proteinExistence type="predicted"/>
<keyword evidence="6" id="KW-0808">Transferase</keyword>
<dbReference type="Pfam" id="PF04140">
    <property type="entry name" value="ICMT"/>
    <property type="match status" value="1"/>
</dbReference>
<feature type="transmembrane region" description="Helical" evidence="5">
    <location>
        <begin position="41"/>
        <end position="61"/>
    </location>
</feature>